<protein>
    <submittedName>
        <fullName evidence="2">Uncharacterized protein</fullName>
    </submittedName>
</protein>
<evidence type="ECO:0000313" key="3">
    <source>
        <dbReference type="Proteomes" id="UP000243096"/>
    </source>
</evidence>
<sequence>MGPENPHPYAETLSSINPSGSAPSFCSEAPKKLTFIV</sequence>
<proteinExistence type="predicted"/>
<name>A0A2P5KAI1_9BURK</name>
<dbReference type="Proteomes" id="UP000243096">
    <property type="component" value="Unassembled WGS sequence"/>
</dbReference>
<dbReference type="EMBL" id="PRDW01000006">
    <property type="protein sequence ID" value="PPB83728.1"/>
    <property type="molecule type" value="Genomic_DNA"/>
</dbReference>
<feature type="compositionally biased region" description="Polar residues" evidence="1">
    <location>
        <begin position="12"/>
        <end position="24"/>
    </location>
</feature>
<comment type="caution">
    <text evidence="2">The sequence shown here is derived from an EMBL/GenBank/DDBJ whole genome shotgun (WGS) entry which is preliminary data.</text>
</comment>
<gene>
    <name evidence="2" type="ORF">B0O95_106119</name>
</gene>
<evidence type="ECO:0000313" key="2">
    <source>
        <dbReference type="EMBL" id="PPB83728.1"/>
    </source>
</evidence>
<accession>A0A2P5KAI1</accession>
<feature type="region of interest" description="Disordered" evidence="1">
    <location>
        <begin position="1"/>
        <end position="25"/>
    </location>
</feature>
<evidence type="ECO:0000256" key="1">
    <source>
        <dbReference type="SAM" id="MobiDB-lite"/>
    </source>
</evidence>
<dbReference type="AlphaFoldDB" id="A0A2P5KAI1"/>
<organism evidence="2 3">
    <name type="scientific">Mycetohabitans endofungorum</name>
    <dbReference type="NCBI Taxonomy" id="417203"/>
    <lineage>
        <taxon>Bacteria</taxon>
        <taxon>Pseudomonadati</taxon>
        <taxon>Pseudomonadota</taxon>
        <taxon>Betaproteobacteria</taxon>
        <taxon>Burkholderiales</taxon>
        <taxon>Burkholderiaceae</taxon>
        <taxon>Mycetohabitans</taxon>
    </lineage>
</organism>
<keyword evidence="3" id="KW-1185">Reference proteome</keyword>
<reference evidence="2 3" key="1">
    <citation type="submission" date="2018-01" db="EMBL/GenBank/DDBJ databases">
        <title>Genomic Encyclopedia of Type Strains, Phase III (KMG-III): the genomes of soil and plant-associated and newly described type strains.</title>
        <authorList>
            <person name="Whitman W."/>
        </authorList>
    </citation>
    <scope>NUCLEOTIDE SEQUENCE [LARGE SCALE GENOMIC DNA]</scope>
    <source>
        <strain evidence="2 3">HKI456</strain>
    </source>
</reference>